<evidence type="ECO:0000313" key="5">
    <source>
        <dbReference type="Proteomes" id="UP000665020"/>
    </source>
</evidence>
<dbReference type="GO" id="GO:0004022">
    <property type="term" value="F:alcohol dehydrogenase (NAD+) activity"/>
    <property type="evidence" value="ECO:0007669"/>
    <property type="project" value="TreeGrafter"/>
</dbReference>
<dbReference type="Gene3D" id="3.40.50.1970">
    <property type="match status" value="1"/>
</dbReference>
<dbReference type="InterPro" id="IPR039697">
    <property type="entry name" value="Alcohol_dehydrogenase_Fe"/>
</dbReference>
<dbReference type="Pfam" id="PF00465">
    <property type="entry name" value="Fe-ADH"/>
    <property type="match status" value="1"/>
</dbReference>
<dbReference type="PANTHER" id="PTHR11496">
    <property type="entry name" value="ALCOHOL DEHYDROGENASE"/>
    <property type="match status" value="1"/>
</dbReference>
<gene>
    <name evidence="4" type="ORF">GM661_16590</name>
</gene>
<evidence type="ECO:0000259" key="2">
    <source>
        <dbReference type="Pfam" id="PF00465"/>
    </source>
</evidence>
<keyword evidence="5" id="KW-1185">Reference proteome</keyword>
<evidence type="ECO:0000259" key="3">
    <source>
        <dbReference type="Pfam" id="PF25137"/>
    </source>
</evidence>
<organism evidence="4 5">
    <name type="scientific">Iocasia fonsfrigidae</name>
    <dbReference type="NCBI Taxonomy" id="2682810"/>
    <lineage>
        <taxon>Bacteria</taxon>
        <taxon>Bacillati</taxon>
        <taxon>Bacillota</taxon>
        <taxon>Clostridia</taxon>
        <taxon>Halanaerobiales</taxon>
        <taxon>Halanaerobiaceae</taxon>
        <taxon>Iocasia</taxon>
    </lineage>
</organism>
<dbReference type="AlphaFoldDB" id="A0A8A7KCD1"/>
<proteinExistence type="predicted"/>
<feature type="domain" description="Alcohol dehydrogenase iron-type/glycerol dehydrogenase GldA" evidence="2">
    <location>
        <begin position="19"/>
        <end position="194"/>
    </location>
</feature>
<dbReference type="Proteomes" id="UP000665020">
    <property type="component" value="Chromosome"/>
</dbReference>
<accession>A0A8A7KCD1</accession>
<dbReference type="RefSeq" id="WP_230867790.1">
    <property type="nucleotide sequence ID" value="NZ_CP046640.1"/>
</dbReference>
<name>A0A8A7KCD1_9FIRM</name>
<dbReference type="CDD" id="cd08551">
    <property type="entry name" value="Fe-ADH"/>
    <property type="match status" value="1"/>
</dbReference>
<feature type="domain" description="Fe-containing alcohol dehydrogenase-like C-terminal" evidence="3">
    <location>
        <begin position="206"/>
        <end position="382"/>
    </location>
</feature>
<keyword evidence="1" id="KW-0560">Oxidoreductase</keyword>
<dbReference type="GO" id="GO:0046872">
    <property type="term" value="F:metal ion binding"/>
    <property type="evidence" value="ECO:0007669"/>
    <property type="project" value="InterPro"/>
</dbReference>
<reference evidence="4" key="1">
    <citation type="submission" date="2019-12" db="EMBL/GenBank/DDBJ databases">
        <authorList>
            <person name="zhang j."/>
            <person name="sun C.M."/>
        </authorList>
    </citation>
    <scope>NUCLEOTIDE SEQUENCE</scope>
    <source>
        <strain evidence="4">NS-1</strain>
    </source>
</reference>
<protein>
    <submittedName>
        <fullName evidence="4">Iron-containing alcohol dehydrogenase</fullName>
    </submittedName>
</protein>
<evidence type="ECO:0000313" key="4">
    <source>
        <dbReference type="EMBL" id="QTL99446.1"/>
    </source>
</evidence>
<dbReference type="PANTHER" id="PTHR11496:SF103">
    <property type="entry name" value="DEHYDROGENASE, PUTATIVE-RELATED"/>
    <property type="match status" value="1"/>
</dbReference>
<evidence type="ECO:0000256" key="1">
    <source>
        <dbReference type="ARBA" id="ARBA00023002"/>
    </source>
</evidence>
<dbReference type="Gene3D" id="1.20.1090.10">
    <property type="entry name" value="Dehydroquinate synthase-like - alpha domain"/>
    <property type="match status" value="1"/>
</dbReference>
<sequence>MDLKQKAKNLLRQFKGDDYALGVGILDDVGRHAKEYGDSALLISNNTYLKPVVDKVKESLKKYGVALAGNRIVRDAAPNAPREDVYRLEGYILNFKPDCIIVIGGGSAIDAAKAANVLASVGHYSADIEDYFGTGLVTKALQHSDKQLLPLMAIETSASSGAHLTKYSNVTDPVSGQKKLIVDEAVIPTKSVFDYSVTETMPLNLTIDGAFDGIAHTLEVFYGIDEENFELCKEIAETAIELIVKYAPKVIDNLEDTEAREALGLATDLGGYAIMVGGTNGGHLTSFSLVDVTSHGRACGIMNLYYTVFFAPAIEKKLRVIGNVFKKYGYIEEDLTKLSGKDLGIAVAKGMKNFAKDIDFPTKLSDLDGFDDKHITRALEAAKNPQLDMKLKNMPVPLNASLIDEYMGPILEAAKTGDFSNIKNLE</sequence>
<dbReference type="InterPro" id="IPR056798">
    <property type="entry name" value="ADH_Fe_C"/>
</dbReference>
<dbReference type="InterPro" id="IPR001670">
    <property type="entry name" value="ADH_Fe/GldA"/>
</dbReference>
<dbReference type="Pfam" id="PF25137">
    <property type="entry name" value="ADH_Fe_C"/>
    <property type="match status" value="1"/>
</dbReference>
<dbReference type="SUPFAM" id="SSF56796">
    <property type="entry name" value="Dehydroquinate synthase-like"/>
    <property type="match status" value="1"/>
</dbReference>
<dbReference type="EMBL" id="CP046640">
    <property type="protein sequence ID" value="QTL99446.1"/>
    <property type="molecule type" value="Genomic_DNA"/>
</dbReference>
<dbReference type="KEGG" id="ifn:GM661_16590"/>